<comment type="caution">
    <text evidence="2">The sequence shown here is derived from an EMBL/GenBank/DDBJ whole genome shotgun (WGS) entry which is preliminary data.</text>
</comment>
<dbReference type="EMBL" id="CAVLGL010000083">
    <property type="protein sequence ID" value="CAK1589101.1"/>
    <property type="molecule type" value="Genomic_DNA"/>
</dbReference>
<gene>
    <name evidence="2" type="ORF">PARMNEM_LOCUS9648</name>
</gene>
<feature type="signal peptide" evidence="1">
    <location>
        <begin position="1"/>
        <end position="21"/>
    </location>
</feature>
<evidence type="ECO:0000313" key="2">
    <source>
        <dbReference type="EMBL" id="CAK1589101.1"/>
    </source>
</evidence>
<protein>
    <submittedName>
        <fullName evidence="2">Uncharacterized protein</fullName>
    </submittedName>
</protein>
<feature type="chain" id="PRO_5043516640" evidence="1">
    <location>
        <begin position="22"/>
        <end position="75"/>
    </location>
</feature>
<keyword evidence="1" id="KW-0732">Signal</keyword>
<accession>A0AAV1L1F5</accession>
<reference evidence="2 3" key="1">
    <citation type="submission" date="2023-11" db="EMBL/GenBank/DDBJ databases">
        <authorList>
            <person name="Hedman E."/>
            <person name="Englund M."/>
            <person name="Stromberg M."/>
            <person name="Nyberg Akerstrom W."/>
            <person name="Nylinder S."/>
            <person name="Jareborg N."/>
            <person name="Kallberg Y."/>
            <person name="Kronander E."/>
        </authorList>
    </citation>
    <scope>NUCLEOTIDE SEQUENCE [LARGE SCALE GENOMIC DNA]</scope>
</reference>
<dbReference type="Proteomes" id="UP001314205">
    <property type="component" value="Unassembled WGS sequence"/>
</dbReference>
<organism evidence="2 3">
    <name type="scientific">Parnassius mnemosyne</name>
    <name type="common">clouded apollo</name>
    <dbReference type="NCBI Taxonomy" id="213953"/>
    <lineage>
        <taxon>Eukaryota</taxon>
        <taxon>Metazoa</taxon>
        <taxon>Ecdysozoa</taxon>
        <taxon>Arthropoda</taxon>
        <taxon>Hexapoda</taxon>
        <taxon>Insecta</taxon>
        <taxon>Pterygota</taxon>
        <taxon>Neoptera</taxon>
        <taxon>Endopterygota</taxon>
        <taxon>Lepidoptera</taxon>
        <taxon>Glossata</taxon>
        <taxon>Ditrysia</taxon>
        <taxon>Papilionoidea</taxon>
        <taxon>Papilionidae</taxon>
        <taxon>Parnassiinae</taxon>
        <taxon>Parnassini</taxon>
        <taxon>Parnassius</taxon>
        <taxon>Driopa</taxon>
    </lineage>
</organism>
<evidence type="ECO:0000256" key="1">
    <source>
        <dbReference type="SAM" id="SignalP"/>
    </source>
</evidence>
<evidence type="ECO:0000313" key="3">
    <source>
        <dbReference type="Proteomes" id="UP001314205"/>
    </source>
</evidence>
<sequence>MARKLVILFLCFITLSHGVNSFIVPTQGPTTTTTSATEKLDLKEEIISNEKKISNLTRQLSEDYRKYSYLITTYL</sequence>
<dbReference type="AlphaFoldDB" id="A0AAV1L1F5"/>
<proteinExistence type="predicted"/>
<name>A0AAV1L1F5_9NEOP</name>
<keyword evidence="3" id="KW-1185">Reference proteome</keyword>